<evidence type="ECO:0000313" key="6">
    <source>
        <dbReference type="Ensembl" id="ENSONIP00000006756.2"/>
    </source>
</evidence>
<dbReference type="SMART" id="SM00406">
    <property type="entry name" value="IGv"/>
    <property type="match status" value="2"/>
</dbReference>
<evidence type="ECO:0000313" key="7">
    <source>
        <dbReference type="Proteomes" id="UP000005207"/>
    </source>
</evidence>
<evidence type="ECO:0000256" key="2">
    <source>
        <dbReference type="ARBA" id="ARBA00023136"/>
    </source>
</evidence>
<dbReference type="SMART" id="SM00409">
    <property type="entry name" value="IG"/>
    <property type="match status" value="3"/>
</dbReference>
<keyword evidence="4" id="KW-0812">Transmembrane</keyword>
<accession>I3JD16</accession>
<dbReference type="OMA" id="IYWNQRE"/>
<organism evidence="6 7">
    <name type="scientific">Oreochromis niloticus</name>
    <name type="common">Nile tilapia</name>
    <name type="synonym">Tilapia nilotica</name>
    <dbReference type="NCBI Taxonomy" id="8128"/>
    <lineage>
        <taxon>Eukaryota</taxon>
        <taxon>Metazoa</taxon>
        <taxon>Chordata</taxon>
        <taxon>Craniata</taxon>
        <taxon>Vertebrata</taxon>
        <taxon>Euteleostomi</taxon>
        <taxon>Actinopterygii</taxon>
        <taxon>Neopterygii</taxon>
        <taxon>Teleostei</taxon>
        <taxon>Neoteleostei</taxon>
        <taxon>Acanthomorphata</taxon>
        <taxon>Ovalentaria</taxon>
        <taxon>Cichlomorphae</taxon>
        <taxon>Cichliformes</taxon>
        <taxon>Cichlidae</taxon>
        <taxon>African cichlids</taxon>
        <taxon>Pseudocrenilabrinae</taxon>
        <taxon>Oreochromini</taxon>
        <taxon>Oreochromis</taxon>
    </lineage>
</organism>
<evidence type="ECO:0000256" key="1">
    <source>
        <dbReference type="ARBA" id="ARBA00004370"/>
    </source>
</evidence>
<gene>
    <name evidence="6" type="primary">LOC109194264</name>
</gene>
<dbReference type="InterPro" id="IPR007110">
    <property type="entry name" value="Ig-like_dom"/>
</dbReference>
<keyword evidence="4" id="KW-1133">Transmembrane helix</keyword>
<proteinExistence type="predicted"/>
<dbReference type="GO" id="GO:0050852">
    <property type="term" value="P:T cell receptor signaling pathway"/>
    <property type="evidence" value="ECO:0007669"/>
    <property type="project" value="TreeGrafter"/>
</dbReference>
<keyword evidence="2 4" id="KW-0472">Membrane</keyword>
<dbReference type="Pfam" id="PF22705">
    <property type="entry name" value="C2-set_3"/>
    <property type="match status" value="1"/>
</dbReference>
<sequence>MFFLSASPVIVKEDDDAILPCSIGTNENIESMLFVWKKEGTVPLKQVFMYDDGTYSKGQDEEFKGRVSYFPEQLKHGNASIRMKKTRLEDKGNYTCSFPIMQPEIKIFHIELVVGAAPEPSVTNLNESSDWALLKCDVKGAYPEPTVEWWNSNNQTIPSEEPQVSKEGEHFYVTLKTTVKKTDYYRCVATQKEIHHQIYTEINVHLNEQTVIVKEGDDAILSCSPKTKESIESKPFSWTKEGPAGQKKVFLYDTSNNDLKGQDKQFKDRVSHFPEGLKHGDASITIKNTKVTDTGKYICSFPHLQPQRKAEIFLLVDALSGTGMIKAAVFSVVFGMIGVFVAV</sequence>
<dbReference type="CDD" id="cd00096">
    <property type="entry name" value="Ig"/>
    <property type="match status" value="1"/>
</dbReference>
<reference evidence="6" key="1">
    <citation type="submission" date="2025-08" db="UniProtKB">
        <authorList>
            <consortium name="Ensembl"/>
        </authorList>
    </citation>
    <scope>IDENTIFICATION</scope>
</reference>
<evidence type="ECO:0000259" key="5">
    <source>
        <dbReference type="PROSITE" id="PS50835"/>
    </source>
</evidence>
<feature type="domain" description="Ig-like" evidence="5">
    <location>
        <begin position="1"/>
        <end position="96"/>
    </location>
</feature>
<evidence type="ECO:0000256" key="4">
    <source>
        <dbReference type="SAM" id="Phobius"/>
    </source>
</evidence>
<comment type="subcellular location">
    <subcellularLocation>
        <location evidence="1">Membrane</location>
    </subcellularLocation>
</comment>
<dbReference type="Gene3D" id="2.60.40.10">
    <property type="entry name" value="Immunoglobulins"/>
    <property type="match status" value="3"/>
</dbReference>
<dbReference type="SUPFAM" id="SSF48726">
    <property type="entry name" value="Immunoglobulin"/>
    <property type="match status" value="3"/>
</dbReference>
<feature type="transmembrane region" description="Helical" evidence="4">
    <location>
        <begin position="312"/>
        <end position="342"/>
    </location>
</feature>
<dbReference type="AlphaFoldDB" id="I3JD16"/>
<dbReference type="InterPro" id="IPR036179">
    <property type="entry name" value="Ig-like_dom_sf"/>
</dbReference>
<dbReference type="GO" id="GO:0001817">
    <property type="term" value="P:regulation of cytokine production"/>
    <property type="evidence" value="ECO:0007669"/>
    <property type="project" value="TreeGrafter"/>
</dbReference>
<dbReference type="PROSITE" id="PS50835">
    <property type="entry name" value="IG_LIKE"/>
    <property type="match status" value="3"/>
</dbReference>
<dbReference type="HOGENOM" id="CLU_069634_0_0_1"/>
<dbReference type="PANTHER" id="PTHR24100">
    <property type="entry name" value="BUTYROPHILIN"/>
    <property type="match status" value="1"/>
</dbReference>
<feature type="domain" description="Ig-like" evidence="5">
    <location>
        <begin position="200"/>
        <end position="311"/>
    </location>
</feature>
<reference evidence="6" key="2">
    <citation type="submission" date="2025-09" db="UniProtKB">
        <authorList>
            <consortium name="Ensembl"/>
        </authorList>
    </citation>
    <scope>IDENTIFICATION</scope>
</reference>
<dbReference type="GO" id="GO:0009897">
    <property type="term" value="C:external side of plasma membrane"/>
    <property type="evidence" value="ECO:0007669"/>
    <property type="project" value="TreeGrafter"/>
</dbReference>
<dbReference type="PANTHER" id="PTHR24100:SF151">
    <property type="entry name" value="ICOS LIGAND"/>
    <property type="match status" value="1"/>
</dbReference>
<keyword evidence="3" id="KW-0393">Immunoglobulin domain</keyword>
<dbReference type="InterPro" id="IPR050504">
    <property type="entry name" value="IgSF_BTN/MOG"/>
</dbReference>
<dbReference type="InterPro" id="IPR053896">
    <property type="entry name" value="BTN3A2-like_Ig-C"/>
</dbReference>
<dbReference type="InterPro" id="IPR003599">
    <property type="entry name" value="Ig_sub"/>
</dbReference>
<name>I3JD16_ORENI</name>
<dbReference type="InterPro" id="IPR013106">
    <property type="entry name" value="Ig_V-set"/>
</dbReference>
<dbReference type="InterPro" id="IPR013783">
    <property type="entry name" value="Ig-like_fold"/>
</dbReference>
<protein>
    <recommendedName>
        <fullName evidence="5">Ig-like domain-containing protein</fullName>
    </recommendedName>
</protein>
<feature type="domain" description="Ig-like" evidence="5">
    <location>
        <begin position="103"/>
        <end position="191"/>
    </location>
</feature>
<dbReference type="InParanoid" id="I3JD16"/>
<dbReference type="Ensembl" id="ENSONIT00000006761.2">
    <property type="protein sequence ID" value="ENSONIP00000006756.2"/>
    <property type="gene ID" value="ENSONIG00000005373.2"/>
</dbReference>
<dbReference type="Pfam" id="PF07686">
    <property type="entry name" value="V-set"/>
    <property type="match status" value="2"/>
</dbReference>
<evidence type="ECO:0000256" key="3">
    <source>
        <dbReference type="ARBA" id="ARBA00023319"/>
    </source>
</evidence>
<dbReference type="Proteomes" id="UP000005207">
    <property type="component" value="Unplaced"/>
</dbReference>
<dbReference type="GO" id="GO:0005102">
    <property type="term" value="F:signaling receptor binding"/>
    <property type="evidence" value="ECO:0007669"/>
    <property type="project" value="TreeGrafter"/>
</dbReference>
<keyword evidence="7" id="KW-1185">Reference proteome</keyword>
<dbReference type="GeneTree" id="ENSGT00940000170002"/>